<name>A0A1C0BA24_9BACT</name>
<keyword evidence="1" id="KW-1133">Transmembrane helix</keyword>
<evidence type="ECO:0000313" key="2">
    <source>
        <dbReference type="EMBL" id="OCM00448.1"/>
    </source>
</evidence>
<protein>
    <submittedName>
        <fullName evidence="2">NADH dehydrogenase subunit E</fullName>
    </submittedName>
</protein>
<evidence type="ECO:0000256" key="1">
    <source>
        <dbReference type="SAM" id="Phobius"/>
    </source>
</evidence>
<keyword evidence="1" id="KW-0472">Membrane</keyword>
<accession>A0A1C0BA24</accession>
<comment type="caution">
    <text evidence="2">The sequence shown here is derived from an EMBL/GenBank/DDBJ whole genome shotgun (WGS) entry which is preliminary data.</text>
</comment>
<dbReference type="Proteomes" id="UP000093281">
    <property type="component" value="Unassembled WGS sequence"/>
</dbReference>
<dbReference type="AlphaFoldDB" id="A0A1C0BA24"/>
<organism evidence="2 3">
    <name type="scientific">Aliarcobacter thereius</name>
    <dbReference type="NCBI Taxonomy" id="544718"/>
    <lineage>
        <taxon>Bacteria</taxon>
        <taxon>Pseudomonadati</taxon>
        <taxon>Campylobacterota</taxon>
        <taxon>Epsilonproteobacteria</taxon>
        <taxon>Campylobacterales</taxon>
        <taxon>Arcobacteraceae</taxon>
        <taxon>Aliarcobacter</taxon>
    </lineage>
</organism>
<dbReference type="EMBL" id="LCUJ01000001">
    <property type="protein sequence ID" value="OCM00448.1"/>
    <property type="molecule type" value="Genomic_DNA"/>
</dbReference>
<gene>
    <name evidence="2" type="ORF">AAX29_00452</name>
</gene>
<keyword evidence="1" id="KW-0812">Transmembrane</keyword>
<dbReference type="RefSeq" id="WP_171017444.1">
    <property type="nucleotide sequence ID" value="NZ_LCUJ01000001.1"/>
</dbReference>
<evidence type="ECO:0000313" key="3">
    <source>
        <dbReference type="Proteomes" id="UP000093281"/>
    </source>
</evidence>
<sequence>MLEFFEFMASKPILVLLIGIIVGFIIGKSQKKRFKSVSGSKNKDIFEEKKVRINPIFNKNASLDFKPSLLSSSSRKDKFTKIKGIDEELEARLYDLGVYQYDQIAFWTSKNCEWVENFLGITGYIKENQWLEQAKILKTGRETNYSQKLIDEENKEPEYISENKEDSKI</sequence>
<proteinExistence type="predicted"/>
<dbReference type="STRING" id="544718.AAX25_00627"/>
<reference evidence="3" key="1">
    <citation type="submission" date="2015-05" db="EMBL/GenBank/DDBJ databases">
        <authorList>
            <person name="Rovetto F."/>
            <person name="Cocolin L."/>
            <person name="Illeghems K."/>
            <person name="Van Nieuwerburgh F."/>
            <person name="Houf K."/>
        </authorList>
    </citation>
    <scope>NUCLEOTIDE SEQUENCE [LARGE SCALE GENOMIC DNA]</scope>
    <source>
        <strain evidence="3">DU22</strain>
    </source>
</reference>
<feature type="transmembrane region" description="Helical" evidence="1">
    <location>
        <begin position="6"/>
        <end position="26"/>
    </location>
</feature>